<dbReference type="Proteomes" id="UP000094849">
    <property type="component" value="Unassembled WGS sequence"/>
</dbReference>
<dbReference type="AlphaFoldDB" id="A0A1E2UQ60"/>
<sequence length="304" mass="34762">MNDTNPENGSMKVIDRVERIFYDGYWIKRYHAPVDNLSDKKLLIQSLTRRLFNHMEHGINIPGRLLDKVRADYEAETDSGKKRVRGAMLAGALFNRAADIFNELVELEACGVHIKTDNELMGTCGECLQEALELGKLARHRNGDAGIDELWGEPFKAFVMSIEDFYQSRYVKIALTMQNIDQVAEHMVGCLRNNQGHQQIESMIRHYACMARRKCEILRTDPDIFDAWVEFVVAGEAITSYTAEQAESKTENGILDEFDTRYMLEQGVELIADITRARTSMPSSTQQYLSLCEQFKSRKAQKCD</sequence>
<protein>
    <submittedName>
        <fullName evidence="1">Uncharacterized protein</fullName>
    </submittedName>
</protein>
<name>A0A1E2UQ60_9GAMM</name>
<evidence type="ECO:0000313" key="2">
    <source>
        <dbReference type="Proteomes" id="UP000094849"/>
    </source>
</evidence>
<dbReference type="STRING" id="1818881.A3196_08810"/>
<dbReference type="OrthoDB" id="5296848at2"/>
<accession>A0A1E2UQ60</accession>
<keyword evidence="2" id="KW-1185">Reference proteome</keyword>
<proteinExistence type="predicted"/>
<evidence type="ECO:0000313" key="1">
    <source>
        <dbReference type="EMBL" id="ODB96849.1"/>
    </source>
</evidence>
<dbReference type="RefSeq" id="WP_069013943.1">
    <property type="nucleotide sequence ID" value="NZ_LVJW01000003.1"/>
</dbReference>
<dbReference type="EMBL" id="LVJZ01000003">
    <property type="protein sequence ID" value="ODB96849.1"/>
    <property type="molecule type" value="Genomic_DNA"/>
</dbReference>
<organism evidence="1 2">
    <name type="scientific">Candidatus Thiodiazotropha endoloripes</name>
    <dbReference type="NCBI Taxonomy" id="1818881"/>
    <lineage>
        <taxon>Bacteria</taxon>
        <taxon>Pseudomonadati</taxon>
        <taxon>Pseudomonadota</taxon>
        <taxon>Gammaproteobacteria</taxon>
        <taxon>Chromatiales</taxon>
        <taxon>Sedimenticolaceae</taxon>
        <taxon>Candidatus Thiodiazotropha</taxon>
    </lineage>
</organism>
<reference evidence="1 2" key="1">
    <citation type="submission" date="2016-03" db="EMBL/GenBank/DDBJ databases">
        <title>Chemosynthetic sulphur-oxidizing symbionts of marine invertebrate animals are capable of nitrogen fixation.</title>
        <authorList>
            <person name="Petersen J.M."/>
            <person name="Kemper A."/>
            <person name="Gruber-Vodicka H."/>
            <person name="Cardini U."/>
            <person name="Geest Mvander."/>
            <person name="Kleiner M."/>
            <person name="Bulgheresi S."/>
            <person name="Fussmann M."/>
            <person name="Herbold C."/>
            <person name="Seah B.K.B."/>
            <person name="Antony C.Paul."/>
            <person name="Liu D."/>
            <person name="Belitz A."/>
            <person name="Weber M."/>
        </authorList>
    </citation>
    <scope>NUCLEOTIDE SEQUENCE [LARGE SCALE GENOMIC DNA]</scope>
    <source>
        <strain evidence="1">G_D</strain>
    </source>
</reference>
<comment type="caution">
    <text evidence="1">The sequence shown here is derived from an EMBL/GenBank/DDBJ whole genome shotgun (WGS) entry which is preliminary data.</text>
</comment>
<gene>
    <name evidence="1" type="ORF">A3196_08810</name>
</gene>